<comment type="caution">
    <text evidence="2">The sequence shown here is derived from an EMBL/GenBank/DDBJ whole genome shotgun (WGS) entry which is preliminary data.</text>
</comment>
<keyword evidence="3" id="KW-1185">Reference proteome</keyword>
<reference evidence="2 3" key="1">
    <citation type="submission" date="2019-03" db="EMBL/GenBank/DDBJ databases">
        <title>First draft genome of Liparis tanakae, snailfish: a comprehensive survey of snailfish specific genes.</title>
        <authorList>
            <person name="Kim W."/>
            <person name="Song I."/>
            <person name="Jeong J.-H."/>
            <person name="Kim D."/>
            <person name="Kim S."/>
            <person name="Ryu S."/>
            <person name="Song J.Y."/>
            <person name="Lee S.K."/>
        </authorList>
    </citation>
    <scope>NUCLEOTIDE SEQUENCE [LARGE SCALE GENOMIC DNA]</scope>
    <source>
        <tissue evidence="2">Muscle</tissue>
    </source>
</reference>
<dbReference type="Proteomes" id="UP000314294">
    <property type="component" value="Unassembled WGS sequence"/>
</dbReference>
<dbReference type="EMBL" id="SRLO01000032">
    <property type="protein sequence ID" value="TNN83526.1"/>
    <property type="molecule type" value="Genomic_DNA"/>
</dbReference>
<feature type="compositionally biased region" description="Low complexity" evidence="1">
    <location>
        <begin position="83"/>
        <end position="94"/>
    </location>
</feature>
<feature type="region of interest" description="Disordered" evidence="1">
    <location>
        <begin position="68"/>
        <end position="139"/>
    </location>
</feature>
<evidence type="ECO:0000313" key="2">
    <source>
        <dbReference type="EMBL" id="TNN83526.1"/>
    </source>
</evidence>
<feature type="compositionally biased region" description="Low complexity" evidence="1">
    <location>
        <begin position="127"/>
        <end position="139"/>
    </location>
</feature>
<protein>
    <submittedName>
        <fullName evidence="2">Uncharacterized protein</fullName>
    </submittedName>
</protein>
<evidence type="ECO:0000313" key="3">
    <source>
        <dbReference type="Proteomes" id="UP000314294"/>
    </source>
</evidence>
<proteinExistence type="predicted"/>
<dbReference type="AlphaFoldDB" id="A0A4Z2J034"/>
<evidence type="ECO:0000256" key="1">
    <source>
        <dbReference type="SAM" id="MobiDB-lite"/>
    </source>
</evidence>
<feature type="region of interest" description="Disordered" evidence="1">
    <location>
        <begin position="1"/>
        <end position="49"/>
    </location>
</feature>
<organism evidence="2 3">
    <name type="scientific">Liparis tanakae</name>
    <name type="common">Tanaka's snailfish</name>
    <dbReference type="NCBI Taxonomy" id="230148"/>
    <lineage>
        <taxon>Eukaryota</taxon>
        <taxon>Metazoa</taxon>
        <taxon>Chordata</taxon>
        <taxon>Craniata</taxon>
        <taxon>Vertebrata</taxon>
        <taxon>Euteleostomi</taxon>
        <taxon>Actinopterygii</taxon>
        <taxon>Neopterygii</taxon>
        <taxon>Teleostei</taxon>
        <taxon>Neoteleostei</taxon>
        <taxon>Acanthomorphata</taxon>
        <taxon>Eupercaria</taxon>
        <taxon>Perciformes</taxon>
        <taxon>Cottioidei</taxon>
        <taxon>Cottales</taxon>
        <taxon>Liparidae</taxon>
        <taxon>Liparis</taxon>
    </lineage>
</organism>
<sequence>MGLEPLISADESLPLSPLRVLRRSASSPSDPPSSMSDTPSCSPLSIPSGEPAVTECILSSASLCLPSSLHKERASDPSPSPSPRWSSKSPQRPRGSTAPTETSEVGSSWAQVRGPPPPPRSSDSRRSCSASSRSVTSLH</sequence>
<feature type="compositionally biased region" description="Low complexity" evidence="1">
    <location>
        <begin position="12"/>
        <end position="45"/>
    </location>
</feature>
<accession>A0A4Z2J034</accession>
<feature type="compositionally biased region" description="Polar residues" evidence="1">
    <location>
        <begin position="97"/>
        <end position="110"/>
    </location>
</feature>
<gene>
    <name evidence="2" type="ORF">EYF80_006044</name>
</gene>
<name>A0A4Z2J034_9TELE</name>